<evidence type="ECO:0000256" key="5">
    <source>
        <dbReference type="ARBA" id="ARBA00022705"/>
    </source>
</evidence>
<evidence type="ECO:0000259" key="13">
    <source>
        <dbReference type="SMART" id="SM00479"/>
    </source>
</evidence>
<dbReference type="NCBIfam" id="NF001688">
    <property type="entry name" value="PRK00448.1"/>
    <property type="match status" value="1"/>
</dbReference>
<dbReference type="GO" id="GO:0006261">
    <property type="term" value="P:DNA-templated DNA replication"/>
    <property type="evidence" value="ECO:0007669"/>
    <property type="project" value="UniProtKB-UniRule"/>
</dbReference>
<keyword evidence="2 11" id="KW-0963">Cytoplasm</keyword>
<dbReference type="Pfam" id="PF11490">
    <property type="entry name" value="DNA_pol3_a_NII"/>
    <property type="match status" value="1"/>
</dbReference>
<dbReference type="SUPFAM" id="SSF53098">
    <property type="entry name" value="Ribonuclease H-like"/>
    <property type="match status" value="1"/>
</dbReference>
<evidence type="ECO:0000256" key="2">
    <source>
        <dbReference type="ARBA" id="ARBA00022490"/>
    </source>
</evidence>
<gene>
    <name evidence="11" type="primary">polC</name>
    <name evidence="15" type="ORF">ISALK_03750</name>
</gene>
<dbReference type="Pfam" id="PF17657">
    <property type="entry name" value="DNA_pol3_finger"/>
    <property type="match status" value="1"/>
</dbReference>
<dbReference type="PANTHER" id="PTHR32294">
    <property type="entry name" value="DNA POLYMERASE III SUBUNIT ALPHA"/>
    <property type="match status" value="1"/>
</dbReference>
<feature type="region of interest" description="Disordered" evidence="12">
    <location>
        <begin position="188"/>
        <end position="213"/>
    </location>
</feature>
<keyword evidence="16" id="KW-1185">Reference proteome</keyword>
<keyword evidence="8 11" id="KW-0269">Exonuclease</keyword>
<dbReference type="CDD" id="cd07435">
    <property type="entry name" value="PHP_PolIIIA_POLC"/>
    <property type="match status" value="1"/>
</dbReference>
<organism evidence="15 16">
    <name type="scientific">Isachenkonia alkalipeptolytica</name>
    <dbReference type="NCBI Taxonomy" id="2565777"/>
    <lineage>
        <taxon>Bacteria</taxon>
        <taxon>Bacillati</taxon>
        <taxon>Bacillota</taxon>
        <taxon>Clostridia</taxon>
        <taxon>Eubacteriales</taxon>
        <taxon>Clostridiaceae</taxon>
        <taxon>Isachenkonia</taxon>
    </lineage>
</organism>
<keyword evidence="5 11" id="KW-0235">DNA replication</keyword>
<evidence type="ECO:0000256" key="12">
    <source>
        <dbReference type="SAM" id="MobiDB-lite"/>
    </source>
</evidence>
<dbReference type="GO" id="GO:0005737">
    <property type="term" value="C:cytoplasm"/>
    <property type="evidence" value="ECO:0007669"/>
    <property type="project" value="UniProtKB-SubCell"/>
</dbReference>
<dbReference type="SMART" id="SM00481">
    <property type="entry name" value="POLIIIAc"/>
    <property type="match status" value="1"/>
</dbReference>
<dbReference type="Pfam" id="PF00929">
    <property type="entry name" value="RNase_T"/>
    <property type="match status" value="1"/>
</dbReference>
<feature type="domain" description="Exonuclease" evidence="13">
    <location>
        <begin position="420"/>
        <end position="585"/>
    </location>
</feature>
<dbReference type="Proteomes" id="UP000449710">
    <property type="component" value="Unassembled WGS sequence"/>
</dbReference>
<keyword evidence="9 11" id="KW-0239">DNA-directed DNA polymerase</keyword>
<dbReference type="InterPro" id="IPR006308">
    <property type="entry name" value="Pol_III_a_PolC-type_gram_pos"/>
</dbReference>
<keyword evidence="7 11" id="KW-0378">Hydrolase</keyword>
<keyword evidence="3 11" id="KW-0808">Transferase</keyword>
<dbReference type="Pfam" id="PF07733">
    <property type="entry name" value="DNA_pol3_alpha"/>
    <property type="match status" value="1"/>
</dbReference>
<dbReference type="Gene3D" id="1.10.150.700">
    <property type="entry name" value="PolC, middle finger domain"/>
    <property type="match status" value="1"/>
</dbReference>
<dbReference type="InterPro" id="IPR006054">
    <property type="entry name" value="DnaQ"/>
</dbReference>
<dbReference type="Pfam" id="PF02811">
    <property type="entry name" value="PHP"/>
    <property type="match status" value="2"/>
</dbReference>
<dbReference type="Gene3D" id="3.30.1900.20">
    <property type="match status" value="2"/>
</dbReference>
<dbReference type="HAMAP" id="MF_00356">
    <property type="entry name" value="DNApol_PolC"/>
    <property type="match status" value="1"/>
</dbReference>
<proteinExistence type="inferred from homology"/>
<evidence type="ECO:0000256" key="6">
    <source>
        <dbReference type="ARBA" id="ARBA00022722"/>
    </source>
</evidence>
<dbReference type="PANTHER" id="PTHR32294:SF5">
    <property type="entry name" value="DNA POLYMERASE III POLC-TYPE"/>
    <property type="match status" value="1"/>
</dbReference>
<dbReference type="Gene3D" id="6.10.140.1510">
    <property type="match status" value="1"/>
</dbReference>
<protein>
    <recommendedName>
        <fullName evidence="11">DNA polymerase III PolC-type</fullName>
        <shortName evidence="11">PolIII</shortName>
        <ecNumber evidence="11">2.7.7.7</ecNumber>
    </recommendedName>
</protein>
<dbReference type="InterPro" id="IPR003141">
    <property type="entry name" value="Pol/His_phosphatase_N"/>
</dbReference>
<evidence type="ECO:0000256" key="7">
    <source>
        <dbReference type="ARBA" id="ARBA00022801"/>
    </source>
</evidence>
<dbReference type="InterPro" id="IPR029460">
    <property type="entry name" value="DNAPol_HHH"/>
</dbReference>
<dbReference type="GO" id="GO:0003887">
    <property type="term" value="F:DNA-directed DNA polymerase activity"/>
    <property type="evidence" value="ECO:0007669"/>
    <property type="project" value="UniProtKB-UniRule"/>
</dbReference>
<dbReference type="InterPro" id="IPR011708">
    <property type="entry name" value="DNA_pol3_alpha_NTPase_dom"/>
</dbReference>
<dbReference type="CDD" id="cd06127">
    <property type="entry name" value="DEDDh"/>
    <property type="match status" value="1"/>
</dbReference>
<sequence>METYTLQDFFEKFQITGEASFANYRVQKVVMHRKQGKMDLHLRSEKIGLEDSLFLYLHQLKEKLALKKDIELQLEYDGGEQDFEKILEENRENLFFILRRNLPFCKDFLKREDLSYQLTGEQLSIKINEGLIADKARQRKVNKKIEAFFLETFRKKITCEILAPNVEFNLNEYHQTLKVEEESLAKELDAQEPSKPAKANGSSGKAKGPAGKGGNVILGKSIPLNTEITKLSDLEEHHDKVTVDVEVFDFEYKELRSGKKVYILQTTDYSNSITVKFFEGKKMSVVPEEVINKGDTFWIRGDIVFDKFLKENILMAWDINTVKKIVKGDESKEKRVELHLHTQMSSMDGMTNISRMVKRAKEWGHKAIAVTDHGVLQAFPEAMGAAKEHDMKVIYGLEGYVVNDSEPLVTGEMSHHFDQDFVVFDLETTGLSSNNDGITEIAGVKIRGGEIIDTFSSLVNPEKNISPKITEITGITNEMVRHERTVDQVLPEFLKFAQGSCLVAHNADFDMGFVRGKAKKLGLTVENSVADTLTLSRVLLKDLKRHKLNLVAKHLDVPLENHHRALDDAEATGKIFIKLMNRMKEQGIETLGAINDQLGKRVDFKKSRSYHIVILAKNLQGLKNLYQLVSASHIDYFYKKPRIPKSLIRKHREGLILGTACEAGELYQSILKNDPPEKVAAIAKEYDFLEVQPLENNRFLVDKGFLRSTGELENINKRIIALGDKHDKPVVATGDVHFLNKEDEVYRRVLMTGQGFDDADKQPPLHFKTTEEMLRDFSYLPGEKAKEIVIENPSMIADSVEAIKPIPEGTFPPEIEGSEENLREMCYNKAKRIYGDPVPELVINRLDQELNSIISNGYAVLYVISQKLVTKSLEDGYLVGSRGSVGSSFAATMSDITEVNPLPPHYVCDRCQHSEFFTDGSYASGFDLPDKQCPKCEHELTKEGHDIPFEVFLGFEGDKEPDIDLNFAGEYQSVAHQYTEDLFGKGKVFRAGTIGTIADKTAYGFIRKYLDEKEIISNRAEINRLVSGCTGVKRTSGQHPGGVMIVPRDKDIHDFCPIQYPANDSKSGIITTHFDYNAISGRLLKLDILGHDGPTVIKMLEDLTGTDALKWPLDEAKVLSLFTGTKEIGVDPKELGCPVGTLGIPEFGTKFVRQMLVDTQPTTFGELVRISGLSHGTDVWLNNAQDLVRKEVVELKDVISTRDDIMNYLILKGLPSKLSFKIMEKVRKGKGITEEEEATMVENQVPDWYIDSCKKIKYMFPKAHAAAYVMMSFRIACYKVYHPEAFYATYFTTKAEDFDAGLVVKGVEAMKERIKEIESMGNDATAKEKNLLTVLEVSLEMYLRGIELLPVDLYKSDSDRFQVLEGKLLPPLKSLQGVGENAAKNIVAGRKQGEFLSVQDLVQKTKVSKTVIEALKENRCILDLPETNQLSLF</sequence>
<dbReference type="NCBIfam" id="TIGR00573">
    <property type="entry name" value="dnaq"/>
    <property type="match status" value="1"/>
</dbReference>
<dbReference type="InterPro" id="IPR004013">
    <property type="entry name" value="PHP_dom"/>
</dbReference>
<evidence type="ECO:0000256" key="1">
    <source>
        <dbReference type="ARBA" id="ARBA00003452"/>
    </source>
</evidence>
<dbReference type="NCBIfam" id="TIGR01405">
    <property type="entry name" value="polC_Gram_pos"/>
    <property type="match status" value="1"/>
</dbReference>
<dbReference type="Gene3D" id="3.30.420.10">
    <property type="entry name" value="Ribonuclease H-like superfamily/Ribonuclease H"/>
    <property type="match status" value="1"/>
</dbReference>
<dbReference type="InterPro" id="IPR012340">
    <property type="entry name" value="NA-bd_OB-fold"/>
</dbReference>
<evidence type="ECO:0000259" key="14">
    <source>
        <dbReference type="SMART" id="SM00481"/>
    </source>
</evidence>
<dbReference type="Pfam" id="PF14579">
    <property type="entry name" value="HHH_6"/>
    <property type="match status" value="1"/>
</dbReference>
<comment type="similarity">
    <text evidence="11">Belongs to the DNA polymerase type-C family. PolC subfamily.</text>
</comment>
<evidence type="ECO:0000256" key="10">
    <source>
        <dbReference type="ARBA" id="ARBA00049244"/>
    </source>
</evidence>
<dbReference type="Gene3D" id="3.20.20.140">
    <property type="entry name" value="Metal-dependent hydrolases"/>
    <property type="match status" value="2"/>
</dbReference>
<dbReference type="FunFam" id="3.30.420.10:FF:000045">
    <property type="entry name" value="3'-5' exonuclease DinG"/>
    <property type="match status" value="1"/>
</dbReference>
<evidence type="ECO:0000256" key="8">
    <source>
        <dbReference type="ARBA" id="ARBA00022839"/>
    </source>
</evidence>
<evidence type="ECO:0000256" key="9">
    <source>
        <dbReference type="ARBA" id="ARBA00022932"/>
    </source>
</evidence>
<keyword evidence="4 11" id="KW-0548">Nucleotidyltransferase</keyword>
<dbReference type="SUPFAM" id="SSF81585">
    <property type="entry name" value="PsbU/PolX domain-like"/>
    <property type="match status" value="1"/>
</dbReference>
<name>A0AA43XJB5_9CLOT</name>
<dbReference type="InterPro" id="IPR036397">
    <property type="entry name" value="RNaseH_sf"/>
</dbReference>
<dbReference type="Gene3D" id="2.40.50.140">
    <property type="entry name" value="Nucleic acid-binding proteins"/>
    <property type="match status" value="1"/>
</dbReference>
<accession>A0AA43XJB5</accession>
<keyword evidence="6 11" id="KW-0540">Nuclease</keyword>
<dbReference type="GO" id="GO:0008408">
    <property type="term" value="F:3'-5' exonuclease activity"/>
    <property type="evidence" value="ECO:0007669"/>
    <property type="project" value="UniProtKB-UniRule"/>
</dbReference>
<evidence type="ECO:0000256" key="3">
    <source>
        <dbReference type="ARBA" id="ARBA00022679"/>
    </source>
</evidence>
<dbReference type="InterPro" id="IPR024754">
    <property type="entry name" value="DNA_PolC-like_N_II"/>
</dbReference>
<feature type="domain" description="Polymerase/histidinol phosphatase N-terminal" evidence="14">
    <location>
        <begin position="336"/>
        <end position="403"/>
    </location>
</feature>
<dbReference type="CDD" id="cd04484">
    <property type="entry name" value="polC_OBF"/>
    <property type="match status" value="1"/>
</dbReference>
<dbReference type="RefSeq" id="WP_160719177.1">
    <property type="nucleotide sequence ID" value="NZ_SUMG01000003.1"/>
</dbReference>
<evidence type="ECO:0000313" key="16">
    <source>
        <dbReference type="Proteomes" id="UP000449710"/>
    </source>
</evidence>
<dbReference type="InterPro" id="IPR004805">
    <property type="entry name" value="DnaE2/DnaE/PolC"/>
</dbReference>
<comment type="subcellular location">
    <subcellularLocation>
        <location evidence="11">Cytoplasm</location>
    </subcellularLocation>
</comment>
<dbReference type="GO" id="GO:0003677">
    <property type="term" value="F:DNA binding"/>
    <property type="evidence" value="ECO:0007669"/>
    <property type="project" value="UniProtKB-UniRule"/>
</dbReference>
<comment type="catalytic activity">
    <reaction evidence="10 11">
        <text>DNA(n) + a 2'-deoxyribonucleoside 5'-triphosphate = DNA(n+1) + diphosphate</text>
        <dbReference type="Rhea" id="RHEA:22508"/>
        <dbReference type="Rhea" id="RHEA-COMP:17339"/>
        <dbReference type="Rhea" id="RHEA-COMP:17340"/>
        <dbReference type="ChEBI" id="CHEBI:33019"/>
        <dbReference type="ChEBI" id="CHEBI:61560"/>
        <dbReference type="ChEBI" id="CHEBI:173112"/>
        <dbReference type="EC" id="2.7.7.7"/>
    </reaction>
</comment>
<dbReference type="Gene3D" id="1.10.150.870">
    <property type="match status" value="1"/>
</dbReference>
<comment type="function">
    <text evidence="1 11">Required for replicative DNA synthesis. This DNA polymerase also exhibits 3' to 5' exonuclease activity.</text>
</comment>
<reference evidence="15 16" key="1">
    <citation type="submission" date="2019-04" db="EMBL/GenBank/DDBJ databases">
        <title>Isachenkonia alkalipeptolytica gen. nov. sp. nov. a new anaerobic, alkiliphilic organothrophic bacterium capable to reduce synthesized ferrihydrite isolated from a soda lake.</title>
        <authorList>
            <person name="Toshchakov S.V."/>
            <person name="Zavarzina D.G."/>
            <person name="Zhilina T.N."/>
            <person name="Kostrikina N.A."/>
            <person name="Kublanov I.V."/>
        </authorList>
    </citation>
    <scope>NUCLEOTIDE SEQUENCE [LARGE SCALE GENOMIC DNA]</scope>
    <source>
        <strain evidence="15 16">Z-1701</strain>
    </source>
</reference>
<dbReference type="EMBL" id="SUMG01000003">
    <property type="protein sequence ID" value="NBG87607.1"/>
    <property type="molecule type" value="Genomic_DNA"/>
</dbReference>
<dbReference type="EC" id="2.7.7.7" evidence="11"/>
<feature type="compositionally biased region" description="Low complexity" evidence="12">
    <location>
        <begin position="196"/>
        <end position="209"/>
    </location>
</feature>
<evidence type="ECO:0000256" key="4">
    <source>
        <dbReference type="ARBA" id="ARBA00022695"/>
    </source>
</evidence>
<comment type="caution">
    <text evidence="15">The sequence shown here is derived from an EMBL/GenBank/DDBJ whole genome shotgun (WGS) entry which is preliminary data.</text>
</comment>
<dbReference type="InterPro" id="IPR012337">
    <property type="entry name" value="RNaseH-like_sf"/>
</dbReference>
<dbReference type="SMART" id="SM00479">
    <property type="entry name" value="EXOIII"/>
    <property type="match status" value="1"/>
</dbReference>
<dbReference type="InterPro" id="IPR044923">
    <property type="entry name" value="PolC_middle_finger_sf"/>
</dbReference>
<dbReference type="InterPro" id="IPR013520">
    <property type="entry name" value="Ribonucl_H"/>
</dbReference>
<evidence type="ECO:0000313" key="15">
    <source>
        <dbReference type="EMBL" id="NBG87607.1"/>
    </source>
</evidence>
<dbReference type="InterPro" id="IPR040982">
    <property type="entry name" value="DNA_pol3_finger"/>
</dbReference>
<evidence type="ECO:0000256" key="11">
    <source>
        <dbReference type="HAMAP-Rule" id="MF_00356"/>
    </source>
</evidence>